<feature type="chain" id="PRO_5046253011" evidence="1">
    <location>
        <begin position="21"/>
        <end position="151"/>
    </location>
</feature>
<dbReference type="Proteomes" id="UP001466893">
    <property type="component" value="Chromosome"/>
</dbReference>
<feature type="signal peptide" evidence="1">
    <location>
        <begin position="1"/>
        <end position="20"/>
    </location>
</feature>
<gene>
    <name evidence="3" type="ORF">AAEY27_15740</name>
</gene>
<evidence type="ECO:0000256" key="1">
    <source>
        <dbReference type="SAM" id="SignalP"/>
    </source>
</evidence>
<feature type="domain" description="Lysozyme inhibitor LprI-like N-terminal" evidence="2">
    <location>
        <begin position="43"/>
        <end position="145"/>
    </location>
</feature>
<keyword evidence="1" id="KW-0732">Signal</keyword>
<evidence type="ECO:0000259" key="2">
    <source>
        <dbReference type="Pfam" id="PF07007"/>
    </source>
</evidence>
<keyword evidence="4" id="KW-1185">Reference proteome</keyword>
<dbReference type="InterPro" id="IPR009739">
    <property type="entry name" value="LprI-like_N"/>
</dbReference>
<sequence length="151" mass="17265">MKISQIVFIALSLATFATQAASFQFGKEVKNCLTLPSFGDNVKTQSQCKEEAKAASEKSLNNTITRLHKRIKDDYNTPYHLNDIDGVKIKDVFWEKFINSQKSWSSSREEICSAMASLVGEWAESQDDIQTQCILDQNKGRERYLKEIYLK</sequence>
<evidence type="ECO:0000313" key="3">
    <source>
        <dbReference type="EMBL" id="WZV97111.1"/>
    </source>
</evidence>
<proteinExistence type="predicted"/>
<dbReference type="RefSeq" id="WP_342321631.1">
    <property type="nucleotide sequence ID" value="NZ_CP151800.1"/>
</dbReference>
<reference evidence="3 4" key="1">
    <citation type="submission" date="2024-04" db="EMBL/GenBank/DDBJ databases">
        <title>Kosakonia calanthae sp. nov., a halophilic bacterium isolated from leaves of Calanthe tiplacata.</title>
        <authorList>
            <person name="Wu P."/>
        </authorList>
    </citation>
    <scope>NUCLEOTIDE SEQUENCE [LARGE SCALE GENOMIC DNA]</scope>
    <source>
        <strain evidence="3 4">BYX6</strain>
    </source>
</reference>
<accession>A0ABZ3B1Z6</accession>
<dbReference type="EMBL" id="CP151800">
    <property type="protein sequence ID" value="WZV97111.1"/>
    <property type="molecule type" value="Genomic_DNA"/>
</dbReference>
<protein>
    <submittedName>
        <fullName evidence="3">Lysozyme inhibitor LprI family protein</fullName>
    </submittedName>
</protein>
<dbReference type="Gene3D" id="1.20.1270.180">
    <property type="match status" value="1"/>
</dbReference>
<name>A0ABZ3B1Z6_9ENTR</name>
<organism evidence="3 4">
    <name type="scientific">Kosakonia calanthes</name>
    <dbReference type="NCBI Taxonomy" id="3139408"/>
    <lineage>
        <taxon>Bacteria</taxon>
        <taxon>Pseudomonadati</taxon>
        <taxon>Pseudomonadota</taxon>
        <taxon>Gammaproteobacteria</taxon>
        <taxon>Enterobacterales</taxon>
        <taxon>Enterobacteriaceae</taxon>
        <taxon>Kosakonia</taxon>
    </lineage>
</organism>
<evidence type="ECO:0000313" key="4">
    <source>
        <dbReference type="Proteomes" id="UP001466893"/>
    </source>
</evidence>
<dbReference type="Pfam" id="PF07007">
    <property type="entry name" value="LprI"/>
    <property type="match status" value="1"/>
</dbReference>